<dbReference type="Pfam" id="PF02353">
    <property type="entry name" value="CMAS"/>
    <property type="match status" value="1"/>
</dbReference>
<evidence type="ECO:0000313" key="8">
    <source>
        <dbReference type="Proteomes" id="UP000319852"/>
    </source>
</evidence>
<dbReference type="PIRSF" id="PIRSF003085">
    <property type="entry name" value="CMAS"/>
    <property type="match status" value="1"/>
</dbReference>
<keyword evidence="4" id="KW-0949">S-adenosyl-L-methionine</keyword>
<dbReference type="PANTHER" id="PTHR43667">
    <property type="entry name" value="CYCLOPROPANE-FATTY-ACYL-PHOSPHOLIPID SYNTHASE"/>
    <property type="match status" value="1"/>
</dbReference>
<dbReference type="Proteomes" id="UP000319852">
    <property type="component" value="Chromosome"/>
</dbReference>
<feature type="active site" evidence="6">
    <location>
        <position position="374"/>
    </location>
</feature>
<evidence type="ECO:0000256" key="4">
    <source>
        <dbReference type="ARBA" id="ARBA00022691"/>
    </source>
</evidence>
<dbReference type="Gene3D" id="3.40.50.150">
    <property type="entry name" value="Vaccinia Virus protein VP39"/>
    <property type="match status" value="1"/>
</dbReference>
<dbReference type="InterPro" id="IPR050723">
    <property type="entry name" value="CFA/CMAS"/>
</dbReference>
<proteinExistence type="inferred from homology"/>
<dbReference type="KEGG" id="amob:HG15A2_12860"/>
<accession>A0A517MT02</accession>
<evidence type="ECO:0000256" key="2">
    <source>
        <dbReference type="ARBA" id="ARBA00022603"/>
    </source>
</evidence>
<reference evidence="7 8" key="1">
    <citation type="submission" date="2019-02" db="EMBL/GenBank/DDBJ databases">
        <title>Deep-cultivation of Planctomycetes and their phenomic and genomic characterization uncovers novel biology.</title>
        <authorList>
            <person name="Wiegand S."/>
            <person name="Jogler M."/>
            <person name="Boedeker C."/>
            <person name="Pinto D."/>
            <person name="Vollmers J."/>
            <person name="Rivas-Marin E."/>
            <person name="Kohn T."/>
            <person name="Peeters S.H."/>
            <person name="Heuer A."/>
            <person name="Rast P."/>
            <person name="Oberbeckmann S."/>
            <person name="Bunk B."/>
            <person name="Jeske O."/>
            <person name="Meyerdierks A."/>
            <person name="Storesund J.E."/>
            <person name="Kallscheuer N."/>
            <person name="Luecker S."/>
            <person name="Lage O.M."/>
            <person name="Pohl T."/>
            <person name="Merkel B.J."/>
            <person name="Hornburger P."/>
            <person name="Mueller R.-W."/>
            <person name="Bruemmer F."/>
            <person name="Labrenz M."/>
            <person name="Spormann A.M."/>
            <person name="Op den Camp H."/>
            <person name="Overmann J."/>
            <person name="Amann R."/>
            <person name="Jetten M.S.M."/>
            <person name="Mascher T."/>
            <person name="Medema M.H."/>
            <person name="Devos D.P."/>
            <person name="Kaster A.-K."/>
            <person name="Ovreas L."/>
            <person name="Rohde M."/>
            <person name="Galperin M.Y."/>
            <person name="Jogler C."/>
        </authorList>
    </citation>
    <scope>NUCLEOTIDE SEQUENCE [LARGE SCALE GENOMIC DNA]</scope>
    <source>
        <strain evidence="7 8">HG15A2</strain>
    </source>
</reference>
<dbReference type="PANTHER" id="PTHR43667:SF2">
    <property type="entry name" value="FATTY ACID C-METHYL TRANSFERASE"/>
    <property type="match status" value="1"/>
</dbReference>
<evidence type="ECO:0000256" key="3">
    <source>
        <dbReference type="ARBA" id="ARBA00022679"/>
    </source>
</evidence>
<protein>
    <submittedName>
        <fullName evidence="7">Cyclopropane-fatty-acyl-phospholipid synthase</fullName>
        <ecNumber evidence="7">2.1.1.79</ecNumber>
    </submittedName>
</protein>
<evidence type="ECO:0000313" key="7">
    <source>
        <dbReference type="EMBL" id="QDS98016.1"/>
    </source>
</evidence>
<keyword evidence="2 7" id="KW-0489">Methyltransferase</keyword>
<dbReference type="GO" id="GO:0008610">
    <property type="term" value="P:lipid biosynthetic process"/>
    <property type="evidence" value="ECO:0007669"/>
    <property type="project" value="InterPro"/>
</dbReference>
<comment type="similarity">
    <text evidence="1">Belongs to the CFA/CMAS family.</text>
</comment>
<dbReference type="GO" id="GO:0032259">
    <property type="term" value="P:methylation"/>
    <property type="evidence" value="ECO:0007669"/>
    <property type="project" value="UniProtKB-KW"/>
</dbReference>
<gene>
    <name evidence="7" type="primary">cfa</name>
    <name evidence="7" type="ORF">HG15A2_12860</name>
</gene>
<evidence type="ECO:0000256" key="5">
    <source>
        <dbReference type="ARBA" id="ARBA00023098"/>
    </source>
</evidence>
<dbReference type="CDD" id="cd02440">
    <property type="entry name" value="AdoMet_MTases"/>
    <property type="match status" value="1"/>
</dbReference>
<organism evidence="7 8">
    <name type="scientific">Adhaeretor mobilis</name>
    <dbReference type="NCBI Taxonomy" id="1930276"/>
    <lineage>
        <taxon>Bacteria</taxon>
        <taxon>Pseudomonadati</taxon>
        <taxon>Planctomycetota</taxon>
        <taxon>Planctomycetia</taxon>
        <taxon>Pirellulales</taxon>
        <taxon>Lacipirellulaceae</taxon>
        <taxon>Adhaeretor</taxon>
    </lineage>
</organism>
<name>A0A517MT02_9BACT</name>
<keyword evidence="3 7" id="KW-0808">Transferase</keyword>
<dbReference type="EC" id="2.1.1.79" evidence="7"/>
<dbReference type="GO" id="GO:0008825">
    <property type="term" value="F:cyclopropane-fatty-acyl-phospholipid synthase activity"/>
    <property type="evidence" value="ECO:0007669"/>
    <property type="project" value="UniProtKB-EC"/>
</dbReference>
<evidence type="ECO:0000256" key="6">
    <source>
        <dbReference type="PIRSR" id="PIRSR003085-1"/>
    </source>
</evidence>
<evidence type="ECO:0000256" key="1">
    <source>
        <dbReference type="ARBA" id="ARBA00010815"/>
    </source>
</evidence>
<dbReference type="InterPro" id="IPR029063">
    <property type="entry name" value="SAM-dependent_MTases_sf"/>
</dbReference>
<sequence>MHQRLEQLGVGPLRITDSLGEATLAGAGCSVLDQSESFCSCRELVVTHPRFYRKIVTRGSLGFGDAYVDGDWNSPDLPALLETLAEVSVEESNERNPTRLALSAWQRLQQLLNRNSPRGSRRNISFHYDLSNQLFALFLDPTFTYSCGIFSNASTTLEEASLAKYQRICEKLELSPRDHVLEIGCGWGGFVEYAVQHYGCRVTAVTISREQLNFAKQRIAATGLADRVDLQFCDYRHLTGKFDKLVSIEMIEAVGHDYLPAFVEKCDSLLKPSGKMMLQAITIPDHRYDAYRRRVDFIQKYIFPGGCLVSLERLARVVHQHSTLRELQSCDFAADYQKMLLAWREKFLASREQVRALHPGDRFLRAWDYYFSYCAAGFARGKIGVSQILLEKDSGTNQRTTAQ</sequence>
<keyword evidence="5" id="KW-0443">Lipid metabolism</keyword>
<dbReference type="SUPFAM" id="SSF53335">
    <property type="entry name" value="S-adenosyl-L-methionine-dependent methyltransferases"/>
    <property type="match status" value="1"/>
</dbReference>
<dbReference type="AlphaFoldDB" id="A0A517MT02"/>
<dbReference type="InterPro" id="IPR003333">
    <property type="entry name" value="CMAS"/>
</dbReference>
<keyword evidence="8" id="KW-1185">Reference proteome</keyword>
<dbReference type="EMBL" id="CP036263">
    <property type="protein sequence ID" value="QDS98016.1"/>
    <property type="molecule type" value="Genomic_DNA"/>
</dbReference>